<dbReference type="GO" id="GO:0006355">
    <property type="term" value="P:regulation of DNA-templated transcription"/>
    <property type="evidence" value="ECO:0007669"/>
    <property type="project" value="InterPro"/>
</dbReference>
<dbReference type="PROSITE" id="PS50045">
    <property type="entry name" value="SIGMA54_INTERACT_4"/>
    <property type="match status" value="1"/>
</dbReference>
<keyword evidence="7" id="KW-0067">ATP-binding</keyword>
<evidence type="ECO:0000313" key="19">
    <source>
        <dbReference type="EMBL" id="TKC99201.1"/>
    </source>
</evidence>
<dbReference type="PANTHER" id="PTHR32071:SF95">
    <property type="entry name" value="DNA-BINDING TRANSCRIPTIONAL REGULATOR NTRC"/>
    <property type="match status" value="1"/>
</dbReference>
<dbReference type="Gene3D" id="3.40.50.300">
    <property type="entry name" value="P-loop containing nucleotide triphosphate hydrolases"/>
    <property type="match status" value="1"/>
</dbReference>
<dbReference type="GO" id="GO:0005524">
    <property type="term" value="F:ATP binding"/>
    <property type="evidence" value="ECO:0007669"/>
    <property type="project" value="UniProtKB-KW"/>
</dbReference>
<comment type="caution">
    <text evidence="19">The sequence shown here is derived from an EMBL/GenBank/DDBJ whole genome shotgun (WGS) entry which is preliminary data.</text>
</comment>
<dbReference type="Gene3D" id="1.10.8.60">
    <property type="match status" value="1"/>
</dbReference>
<organism evidence="19 20">
    <name type="scientific">Polyangium fumosum</name>
    <dbReference type="NCBI Taxonomy" id="889272"/>
    <lineage>
        <taxon>Bacteria</taxon>
        <taxon>Pseudomonadati</taxon>
        <taxon>Myxococcota</taxon>
        <taxon>Polyangia</taxon>
        <taxon>Polyangiales</taxon>
        <taxon>Polyangiaceae</taxon>
        <taxon>Polyangium</taxon>
    </lineage>
</organism>
<dbReference type="Proteomes" id="UP000309215">
    <property type="component" value="Unassembled WGS sequence"/>
</dbReference>
<dbReference type="InterPro" id="IPR009057">
    <property type="entry name" value="Homeodomain-like_sf"/>
</dbReference>
<dbReference type="AlphaFoldDB" id="A0A4U1IXG3"/>
<evidence type="ECO:0000256" key="8">
    <source>
        <dbReference type="ARBA" id="ARBA00023012"/>
    </source>
</evidence>
<dbReference type="RefSeq" id="WP_136934126.1">
    <property type="nucleotide sequence ID" value="NZ_SSMQ01000059.1"/>
</dbReference>
<dbReference type="OrthoDB" id="5496274at2"/>
<evidence type="ECO:0000259" key="18">
    <source>
        <dbReference type="PROSITE" id="PS50110"/>
    </source>
</evidence>
<evidence type="ECO:0000256" key="11">
    <source>
        <dbReference type="ARBA" id="ARBA00023159"/>
    </source>
</evidence>
<dbReference type="InterPro" id="IPR003593">
    <property type="entry name" value="AAA+_ATPase"/>
</dbReference>
<dbReference type="Pfam" id="PF25601">
    <property type="entry name" value="AAA_lid_14"/>
    <property type="match status" value="1"/>
</dbReference>
<evidence type="ECO:0000256" key="14">
    <source>
        <dbReference type="ARBA" id="ARBA00029881"/>
    </source>
</evidence>
<keyword evidence="4" id="KW-0678">Repressor</keyword>
<dbReference type="Gene3D" id="1.10.10.60">
    <property type="entry name" value="Homeodomain-like"/>
    <property type="match status" value="1"/>
</dbReference>
<evidence type="ECO:0000259" key="17">
    <source>
        <dbReference type="PROSITE" id="PS50045"/>
    </source>
</evidence>
<keyword evidence="8" id="KW-0902">Two-component regulatory system</keyword>
<dbReference type="EMBL" id="SSMQ01000059">
    <property type="protein sequence ID" value="TKC99201.1"/>
    <property type="molecule type" value="Genomic_DNA"/>
</dbReference>
<dbReference type="GO" id="GO:0005737">
    <property type="term" value="C:cytoplasm"/>
    <property type="evidence" value="ECO:0007669"/>
    <property type="project" value="UniProtKB-SubCell"/>
</dbReference>
<evidence type="ECO:0000256" key="2">
    <source>
        <dbReference type="ARBA" id="ARBA00019059"/>
    </source>
</evidence>
<evidence type="ECO:0000313" key="20">
    <source>
        <dbReference type="Proteomes" id="UP000309215"/>
    </source>
</evidence>
<dbReference type="GO" id="GO:0000160">
    <property type="term" value="P:phosphorelay signal transduction system"/>
    <property type="evidence" value="ECO:0007669"/>
    <property type="project" value="UniProtKB-KW"/>
</dbReference>
<dbReference type="InterPro" id="IPR011006">
    <property type="entry name" value="CheY-like_superfamily"/>
</dbReference>
<dbReference type="SMART" id="SM00382">
    <property type="entry name" value="AAA"/>
    <property type="match status" value="1"/>
</dbReference>
<dbReference type="InterPro" id="IPR002078">
    <property type="entry name" value="Sigma_54_int"/>
</dbReference>
<feature type="domain" description="Sigma-54 factor interaction" evidence="17">
    <location>
        <begin position="138"/>
        <end position="330"/>
    </location>
</feature>
<dbReference type="Gene3D" id="3.40.50.2300">
    <property type="match status" value="1"/>
</dbReference>
<dbReference type="InterPro" id="IPR001789">
    <property type="entry name" value="Sig_transdc_resp-reg_receiver"/>
</dbReference>
<evidence type="ECO:0000256" key="6">
    <source>
        <dbReference type="ARBA" id="ARBA00022741"/>
    </source>
</evidence>
<evidence type="ECO:0000256" key="1">
    <source>
        <dbReference type="ARBA" id="ARBA00004496"/>
    </source>
</evidence>
<keyword evidence="6" id="KW-0547">Nucleotide-binding</keyword>
<evidence type="ECO:0000256" key="7">
    <source>
        <dbReference type="ARBA" id="ARBA00022840"/>
    </source>
</evidence>
<dbReference type="PANTHER" id="PTHR32071">
    <property type="entry name" value="TRANSCRIPTIONAL REGULATORY PROTEIN"/>
    <property type="match status" value="1"/>
</dbReference>
<dbReference type="PRINTS" id="PR01590">
    <property type="entry name" value="HTHFIS"/>
</dbReference>
<evidence type="ECO:0000256" key="4">
    <source>
        <dbReference type="ARBA" id="ARBA00022491"/>
    </source>
</evidence>
<accession>A0A4U1IXG3</accession>
<evidence type="ECO:0000256" key="13">
    <source>
        <dbReference type="ARBA" id="ARBA00023231"/>
    </source>
</evidence>
<name>A0A4U1IXG3_9BACT</name>
<dbReference type="Pfam" id="PF00158">
    <property type="entry name" value="Sigma54_activat"/>
    <property type="match status" value="1"/>
</dbReference>
<comment type="subcellular location">
    <subcellularLocation>
        <location evidence="1">Cytoplasm</location>
    </subcellularLocation>
</comment>
<evidence type="ECO:0000256" key="3">
    <source>
        <dbReference type="ARBA" id="ARBA00022490"/>
    </source>
</evidence>
<dbReference type="SUPFAM" id="SSF52172">
    <property type="entry name" value="CheY-like"/>
    <property type="match status" value="1"/>
</dbReference>
<reference evidence="19 20" key="1">
    <citation type="submission" date="2019-04" db="EMBL/GenBank/DDBJ databases">
        <authorList>
            <person name="Li Y."/>
            <person name="Wang J."/>
        </authorList>
    </citation>
    <scope>NUCLEOTIDE SEQUENCE [LARGE SCALE GENOMIC DNA]</scope>
    <source>
        <strain evidence="19 20">DSM 14668</strain>
    </source>
</reference>
<feature type="domain" description="Response regulatory" evidence="18">
    <location>
        <begin position="3"/>
        <end position="119"/>
    </location>
</feature>
<dbReference type="InterPro" id="IPR058031">
    <property type="entry name" value="AAA_lid_NorR"/>
</dbReference>
<proteinExistence type="predicted"/>
<keyword evidence="11" id="KW-0010">Activator</keyword>
<keyword evidence="20" id="KW-1185">Reference proteome</keyword>
<evidence type="ECO:0000256" key="5">
    <source>
        <dbReference type="ARBA" id="ARBA00022553"/>
    </source>
</evidence>
<evidence type="ECO:0000256" key="15">
    <source>
        <dbReference type="ARBA" id="ARBA00031910"/>
    </source>
</evidence>
<keyword evidence="12" id="KW-0804">Transcription</keyword>
<dbReference type="InterPro" id="IPR002197">
    <property type="entry name" value="HTH_Fis"/>
</dbReference>
<dbReference type="PROSITE" id="PS50110">
    <property type="entry name" value="RESPONSE_REGULATORY"/>
    <property type="match status" value="1"/>
</dbReference>
<dbReference type="SUPFAM" id="SSF52540">
    <property type="entry name" value="P-loop containing nucleoside triphosphate hydrolases"/>
    <property type="match status" value="1"/>
</dbReference>
<keyword evidence="13" id="KW-0535">Nitrogen fixation</keyword>
<feature type="modified residue" description="4-aspartylphosphate" evidence="16">
    <location>
        <position position="53"/>
    </location>
</feature>
<keyword evidence="9" id="KW-0805">Transcription regulation</keyword>
<dbReference type="Pfam" id="PF00072">
    <property type="entry name" value="Response_reg"/>
    <property type="match status" value="1"/>
</dbReference>
<dbReference type="SMART" id="SM00448">
    <property type="entry name" value="REC"/>
    <property type="match status" value="1"/>
</dbReference>
<dbReference type="SUPFAM" id="SSF46689">
    <property type="entry name" value="Homeodomain-like"/>
    <property type="match status" value="1"/>
</dbReference>
<evidence type="ECO:0000256" key="10">
    <source>
        <dbReference type="ARBA" id="ARBA00023125"/>
    </source>
</evidence>
<evidence type="ECO:0000256" key="12">
    <source>
        <dbReference type="ARBA" id="ARBA00023163"/>
    </source>
</evidence>
<protein>
    <recommendedName>
        <fullName evidence="2">DNA-binding transcriptional regulator NtrC</fullName>
    </recommendedName>
    <alternativeName>
        <fullName evidence="14">Nitrogen regulation protein NR(I)</fullName>
    </alternativeName>
    <alternativeName>
        <fullName evidence="15">Nitrogen regulator I</fullName>
    </alternativeName>
</protein>
<gene>
    <name evidence="19" type="ORF">E8A74_38645</name>
</gene>
<evidence type="ECO:0000256" key="9">
    <source>
        <dbReference type="ARBA" id="ARBA00023015"/>
    </source>
</evidence>
<sequence>MSTVLIVDDEKGIRLGLATALARVGHTTVAAASLAEARTRLDEPNTFDCALVDIRLKDGSGLELLRELRTGKHRDLPVIVATAYDDGERTIEAMRDGAFDYLTKPFDLQRLVATVARAVKQRRAPPAAAPAHAESTPLVGRSAAMHAVWKLIGRAAGSQAPVLVKGEPGAGKELVARAIHEYSSRASEPLVVVRVDPSTDAAELRGLLAGARAGGTLLVDGAGDLAPAAQGAFAAWLAESPPVRVVTLVRLASGSPEVPLIAELYYQLAVLEIAVPPLRERRSDVPLLVSRAIVGTRARAISEEAMAALVRHDWPGNVRELFLVVRRAAEMCHGEVIDEGALPPELATPASPTEPMNRYLGLPLREAVARLERDLLASALQRADGNRTLAAKLLGIPRPQLYAKLEEHGFSEKRSGTPSGK</sequence>
<dbReference type="InterPro" id="IPR027417">
    <property type="entry name" value="P-loop_NTPase"/>
</dbReference>
<dbReference type="GO" id="GO:0043565">
    <property type="term" value="F:sequence-specific DNA binding"/>
    <property type="evidence" value="ECO:0007669"/>
    <property type="project" value="InterPro"/>
</dbReference>
<dbReference type="Pfam" id="PF02954">
    <property type="entry name" value="HTH_8"/>
    <property type="match status" value="1"/>
</dbReference>
<keyword evidence="5 16" id="KW-0597">Phosphoprotein</keyword>
<keyword evidence="10" id="KW-0238">DNA-binding</keyword>
<keyword evidence="3" id="KW-0963">Cytoplasm</keyword>
<evidence type="ECO:0000256" key="16">
    <source>
        <dbReference type="PROSITE-ProRule" id="PRU00169"/>
    </source>
</evidence>